<dbReference type="OrthoDB" id="5197242at2"/>
<accession>A0A5C8ZJ82</accession>
<comment type="caution">
    <text evidence="1">The sequence shown here is derived from an EMBL/GenBank/DDBJ whole genome shotgun (WGS) entry which is preliminary data.</text>
</comment>
<gene>
    <name evidence="1" type="ORF">FMM08_05350</name>
</gene>
<dbReference type="RefSeq" id="WP_147925351.1">
    <property type="nucleotide sequence ID" value="NZ_VKAC01000003.1"/>
</dbReference>
<dbReference type="Proteomes" id="UP000321234">
    <property type="component" value="Unassembled WGS sequence"/>
</dbReference>
<evidence type="ECO:0000313" key="1">
    <source>
        <dbReference type="EMBL" id="TXR56930.1"/>
    </source>
</evidence>
<dbReference type="EMBL" id="VKAC01000003">
    <property type="protein sequence ID" value="TXR56930.1"/>
    <property type="molecule type" value="Genomic_DNA"/>
</dbReference>
<dbReference type="AlphaFoldDB" id="A0A5C8ZJ82"/>
<proteinExistence type="predicted"/>
<name>A0A5C8ZJ82_9ACTN</name>
<protein>
    <submittedName>
        <fullName evidence="1">Uncharacterized protein</fullName>
    </submittedName>
</protein>
<keyword evidence="2" id="KW-1185">Reference proteome</keyword>
<evidence type="ECO:0000313" key="2">
    <source>
        <dbReference type="Proteomes" id="UP000321234"/>
    </source>
</evidence>
<organism evidence="1 2">
    <name type="scientific">Quadrisphaera setariae</name>
    <dbReference type="NCBI Taxonomy" id="2593304"/>
    <lineage>
        <taxon>Bacteria</taxon>
        <taxon>Bacillati</taxon>
        <taxon>Actinomycetota</taxon>
        <taxon>Actinomycetes</taxon>
        <taxon>Kineosporiales</taxon>
        <taxon>Kineosporiaceae</taxon>
        <taxon>Quadrisphaera</taxon>
    </lineage>
</organism>
<reference evidence="1 2" key="1">
    <citation type="submission" date="2019-07" db="EMBL/GenBank/DDBJ databases">
        <title>Quadrisphaera sp. strain DD2A genome sequencing and assembly.</title>
        <authorList>
            <person name="Kim I."/>
        </authorList>
    </citation>
    <scope>NUCLEOTIDE SEQUENCE [LARGE SCALE GENOMIC DNA]</scope>
    <source>
        <strain evidence="1 2">DD2A</strain>
    </source>
</reference>
<sequence length="76" mass="7872">MTATLATHVEHWARQMAESGTVLEAGPRHGAGLATACRGEAAQALPPALVAVARRLSEGDLASLEAQLLRSLSRVA</sequence>